<organism evidence="4 5">
    <name type="scientific">Sphingobacterium humi</name>
    <dbReference type="NCBI Taxonomy" id="1796905"/>
    <lineage>
        <taxon>Bacteria</taxon>
        <taxon>Pseudomonadati</taxon>
        <taxon>Bacteroidota</taxon>
        <taxon>Sphingobacteriia</taxon>
        <taxon>Sphingobacteriales</taxon>
        <taxon>Sphingobacteriaceae</taxon>
        <taxon>Sphingobacterium</taxon>
    </lineage>
</organism>
<evidence type="ECO:0000256" key="2">
    <source>
        <dbReference type="PROSITE-ProRule" id="PRU00335"/>
    </source>
</evidence>
<dbReference type="InterPro" id="IPR050109">
    <property type="entry name" value="HTH-type_TetR-like_transc_reg"/>
</dbReference>
<dbReference type="Gene3D" id="1.10.357.10">
    <property type="entry name" value="Tetracycline Repressor, domain 2"/>
    <property type="match status" value="1"/>
</dbReference>
<reference evidence="4 5" key="1">
    <citation type="submission" date="2019-12" db="EMBL/GenBank/DDBJ databases">
        <authorList>
            <person name="Dong K."/>
        </authorList>
    </citation>
    <scope>NUCLEOTIDE SEQUENCE [LARGE SCALE GENOMIC DNA]</scope>
    <source>
        <strain evidence="4 5">JCM 31225</strain>
    </source>
</reference>
<name>A0A6N8L2L2_9SPHI</name>
<dbReference type="SUPFAM" id="SSF48498">
    <property type="entry name" value="Tetracyclin repressor-like, C-terminal domain"/>
    <property type="match status" value="1"/>
</dbReference>
<evidence type="ECO:0000313" key="5">
    <source>
        <dbReference type="Proteomes" id="UP000435036"/>
    </source>
</evidence>
<gene>
    <name evidence="4" type="ORF">GQF63_18280</name>
</gene>
<comment type="caution">
    <text evidence="4">The sequence shown here is derived from an EMBL/GenBank/DDBJ whole genome shotgun (WGS) entry which is preliminary data.</text>
</comment>
<keyword evidence="5" id="KW-1185">Reference proteome</keyword>
<proteinExistence type="predicted"/>
<dbReference type="PANTHER" id="PTHR30055:SF207">
    <property type="entry name" value="HTH-TYPE TRANSCRIPTIONAL REPRESSOR FATR"/>
    <property type="match status" value="1"/>
</dbReference>
<dbReference type="PANTHER" id="PTHR30055">
    <property type="entry name" value="HTH-TYPE TRANSCRIPTIONAL REGULATOR RUTR"/>
    <property type="match status" value="1"/>
</dbReference>
<dbReference type="EMBL" id="WSQA01000018">
    <property type="protein sequence ID" value="MVZ63975.1"/>
    <property type="molecule type" value="Genomic_DNA"/>
</dbReference>
<sequence>MNIQLTDKKEQIFLSTLHFIHLYGFHGSPMSKIAKHAEVAVGSIYHYFPSKEDLIIELYWYCKEKLNSAVFDKIDPELSYQEKFEIVFRRWIVFYLGHIELFSFLDQFYGSPFYEEVRNNVFVQKPERNKLWHFLELGKREKHLKDLSVRLLISMFLGGPITLIRNCIWTKKKVEKEEIDQLLEIIWNGVKY</sequence>
<dbReference type="GO" id="GO:0003700">
    <property type="term" value="F:DNA-binding transcription factor activity"/>
    <property type="evidence" value="ECO:0007669"/>
    <property type="project" value="TreeGrafter"/>
</dbReference>
<feature type="domain" description="HTH tetR-type" evidence="3">
    <location>
        <begin position="6"/>
        <end position="66"/>
    </location>
</feature>
<evidence type="ECO:0000256" key="1">
    <source>
        <dbReference type="ARBA" id="ARBA00023125"/>
    </source>
</evidence>
<accession>A0A6N8L2L2</accession>
<dbReference type="GO" id="GO:0000976">
    <property type="term" value="F:transcription cis-regulatory region binding"/>
    <property type="evidence" value="ECO:0007669"/>
    <property type="project" value="TreeGrafter"/>
</dbReference>
<protein>
    <submittedName>
        <fullName evidence="4">TetR family transcriptional regulator</fullName>
    </submittedName>
</protein>
<dbReference type="SUPFAM" id="SSF46689">
    <property type="entry name" value="Homeodomain-like"/>
    <property type="match status" value="1"/>
</dbReference>
<dbReference type="PROSITE" id="PS50977">
    <property type="entry name" value="HTH_TETR_2"/>
    <property type="match status" value="1"/>
</dbReference>
<dbReference type="RefSeq" id="WP_160370694.1">
    <property type="nucleotide sequence ID" value="NZ_WSQA01000018.1"/>
</dbReference>
<dbReference type="InterPro" id="IPR001647">
    <property type="entry name" value="HTH_TetR"/>
</dbReference>
<dbReference type="AlphaFoldDB" id="A0A6N8L2L2"/>
<keyword evidence="1 2" id="KW-0238">DNA-binding</keyword>
<dbReference type="OrthoDB" id="6430772at2"/>
<dbReference type="InterPro" id="IPR036271">
    <property type="entry name" value="Tet_transcr_reg_TetR-rel_C_sf"/>
</dbReference>
<dbReference type="InterPro" id="IPR009057">
    <property type="entry name" value="Homeodomain-like_sf"/>
</dbReference>
<feature type="DNA-binding region" description="H-T-H motif" evidence="2">
    <location>
        <begin position="29"/>
        <end position="48"/>
    </location>
</feature>
<dbReference type="Pfam" id="PF00440">
    <property type="entry name" value="TetR_N"/>
    <property type="match status" value="1"/>
</dbReference>
<evidence type="ECO:0000259" key="3">
    <source>
        <dbReference type="PROSITE" id="PS50977"/>
    </source>
</evidence>
<evidence type="ECO:0000313" key="4">
    <source>
        <dbReference type="EMBL" id="MVZ63975.1"/>
    </source>
</evidence>
<dbReference type="Proteomes" id="UP000435036">
    <property type="component" value="Unassembled WGS sequence"/>
</dbReference>